<feature type="domain" description="Ion transport" evidence="13">
    <location>
        <begin position="28"/>
        <end position="226"/>
    </location>
</feature>
<evidence type="ECO:0000256" key="4">
    <source>
        <dbReference type="ARBA" id="ARBA00022692"/>
    </source>
</evidence>
<evidence type="ECO:0000313" key="15">
    <source>
        <dbReference type="Proteomes" id="UP000198426"/>
    </source>
</evidence>
<dbReference type="EMBL" id="FZOY01000011">
    <property type="protein sequence ID" value="SNT33958.1"/>
    <property type="molecule type" value="Genomic_DNA"/>
</dbReference>
<name>A0A239LVR6_9RHOB</name>
<feature type="transmembrane region" description="Helical" evidence="12">
    <location>
        <begin position="47"/>
        <end position="68"/>
    </location>
</feature>
<keyword evidence="10 12" id="KW-0472">Membrane</keyword>
<dbReference type="AlphaFoldDB" id="A0A239LVR6"/>
<dbReference type="SUPFAM" id="SSF81324">
    <property type="entry name" value="Voltage-gated potassium channels"/>
    <property type="match status" value="1"/>
</dbReference>
<organism evidence="14 15">
    <name type="scientific">Tropicimonas sediminicola</name>
    <dbReference type="NCBI Taxonomy" id="1031541"/>
    <lineage>
        <taxon>Bacteria</taxon>
        <taxon>Pseudomonadati</taxon>
        <taxon>Pseudomonadota</taxon>
        <taxon>Alphaproteobacteria</taxon>
        <taxon>Rhodobacterales</taxon>
        <taxon>Roseobacteraceae</taxon>
        <taxon>Tropicimonas</taxon>
    </lineage>
</organism>
<evidence type="ECO:0000256" key="11">
    <source>
        <dbReference type="ARBA" id="ARBA00023303"/>
    </source>
</evidence>
<keyword evidence="5" id="KW-0631">Potassium channel</keyword>
<dbReference type="Gene3D" id="1.10.287.70">
    <property type="match status" value="1"/>
</dbReference>
<dbReference type="GO" id="GO:0005249">
    <property type="term" value="F:voltage-gated potassium channel activity"/>
    <property type="evidence" value="ECO:0007669"/>
    <property type="project" value="InterPro"/>
</dbReference>
<dbReference type="GO" id="GO:0008076">
    <property type="term" value="C:voltage-gated potassium channel complex"/>
    <property type="evidence" value="ECO:0007669"/>
    <property type="project" value="InterPro"/>
</dbReference>
<keyword evidence="3" id="KW-0633">Potassium transport</keyword>
<dbReference type="OrthoDB" id="9799090at2"/>
<dbReference type="Proteomes" id="UP000198426">
    <property type="component" value="Unassembled WGS sequence"/>
</dbReference>
<evidence type="ECO:0000256" key="2">
    <source>
        <dbReference type="ARBA" id="ARBA00022448"/>
    </source>
</evidence>
<sequence length="266" mass="29970">MRREEYIQILDGTHPDHGRGVALVHQGLIVLSGLAISLETIPDLPGWAHTALFAFEAFVVATFVVEYLARIICAKRPFRYIFSFWGIIDLLACLPALLIVQQQWAAIRSLRLLRLIRLLKLLHANRALIRLEQALAKSRGELLVFSFLAAIILYIAGVGIFIFENEAQPEVFSSIPKGLWWAIVSFTTVGYGDMYPITPEGRFFTTVILFLGLGVIAVPTAIITTALINTDLKETIEREVEEEVGEIEREVRKDLAPFKRKPTRRS</sequence>
<dbReference type="GO" id="GO:0001508">
    <property type="term" value="P:action potential"/>
    <property type="evidence" value="ECO:0007669"/>
    <property type="project" value="TreeGrafter"/>
</dbReference>
<dbReference type="Pfam" id="PF00520">
    <property type="entry name" value="Ion_trans"/>
    <property type="match status" value="1"/>
</dbReference>
<dbReference type="RefSeq" id="WP_089235165.1">
    <property type="nucleotide sequence ID" value="NZ_FZOY01000011.1"/>
</dbReference>
<dbReference type="PANTHER" id="PTHR11537:SF254">
    <property type="entry name" value="POTASSIUM VOLTAGE-GATED CHANNEL PROTEIN SHAB"/>
    <property type="match status" value="1"/>
</dbReference>
<feature type="transmembrane region" description="Helical" evidence="12">
    <location>
        <begin position="142"/>
        <end position="163"/>
    </location>
</feature>
<keyword evidence="11 14" id="KW-0407">Ion channel</keyword>
<keyword evidence="6" id="KW-0851">Voltage-gated channel</keyword>
<evidence type="ECO:0000256" key="8">
    <source>
        <dbReference type="ARBA" id="ARBA00022989"/>
    </source>
</evidence>
<keyword evidence="7" id="KW-0630">Potassium</keyword>
<keyword evidence="15" id="KW-1185">Reference proteome</keyword>
<reference evidence="14 15" key="1">
    <citation type="submission" date="2017-06" db="EMBL/GenBank/DDBJ databases">
        <authorList>
            <person name="Kim H.J."/>
            <person name="Triplett B.A."/>
        </authorList>
    </citation>
    <scope>NUCLEOTIDE SEQUENCE [LARGE SCALE GENOMIC DNA]</scope>
    <source>
        <strain evidence="14 15">DSM 29339</strain>
    </source>
</reference>
<protein>
    <submittedName>
        <fullName evidence="14">Voltage-gated potassium channel</fullName>
    </submittedName>
</protein>
<proteinExistence type="predicted"/>
<dbReference type="InterPro" id="IPR028325">
    <property type="entry name" value="VG_K_chnl"/>
</dbReference>
<feature type="transmembrane region" description="Helical" evidence="12">
    <location>
        <begin position="80"/>
        <end position="99"/>
    </location>
</feature>
<dbReference type="PANTHER" id="PTHR11537">
    <property type="entry name" value="VOLTAGE-GATED POTASSIUM CHANNEL"/>
    <property type="match status" value="1"/>
</dbReference>
<accession>A0A239LVR6</accession>
<dbReference type="Gene3D" id="1.20.120.350">
    <property type="entry name" value="Voltage-gated potassium channels. Chain C"/>
    <property type="match status" value="1"/>
</dbReference>
<keyword evidence="9" id="KW-0406">Ion transport</keyword>
<evidence type="ECO:0000313" key="14">
    <source>
        <dbReference type="EMBL" id="SNT33958.1"/>
    </source>
</evidence>
<dbReference type="InterPro" id="IPR005821">
    <property type="entry name" value="Ion_trans_dom"/>
</dbReference>
<evidence type="ECO:0000259" key="13">
    <source>
        <dbReference type="Pfam" id="PF00520"/>
    </source>
</evidence>
<feature type="transmembrane region" description="Helical" evidence="12">
    <location>
        <begin position="203"/>
        <end position="228"/>
    </location>
</feature>
<evidence type="ECO:0000256" key="1">
    <source>
        <dbReference type="ARBA" id="ARBA00004141"/>
    </source>
</evidence>
<evidence type="ECO:0000256" key="12">
    <source>
        <dbReference type="SAM" id="Phobius"/>
    </source>
</evidence>
<gene>
    <name evidence="14" type="ORF">SAMN05421757_11159</name>
</gene>
<evidence type="ECO:0000256" key="6">
    <source>
        <dbReference type="ARBA" id="ARBA00022882"/>
    </source>
</evidence>
<feature type="transmembrane region" description="Helical" evidence="12">
    <location>
        <begin position="21"/>
        <end position="41"/>
    </location>
</feature>
<evidence type="ECO:0000256" key="9">
    <source>
        <dbReference type="ARBA" id="ARBA00023065"/>
    </source>
</evidence>
<keyword evidence="8 12" id="KW-1133">Transmembrane helix</keyword>
<dbReference type="InterPro" id="IPR027359">
    <property type="entry name" value="Volt_channel_dom_sf"/>
</dbReference>
<comment type="subcellular location">
    <subcellularLocation>
        <location evidence="1">Membrane</location>
        <topology evidence="1">Multi-pass membrane protein</topology>
    </subcellularLocation>
</comment>
<evidence type="ECO:0000256" key="3">
    <source>
        <dbReference type="ARBA" id="ARBA00022538"/>
    </source>
</evidence>
<dbReference type="PRINTS" id="PR00169">
    <property type="entry name" value="KCHANNEL"/>
</dbReference>
<keyword evidence="4 12" id="KW-0812">Transmembrane</keyword>
<evidence type="ECO:0000256" key="10">
    <source>
        <dbReference type="ARBA" id="ARBA00023136"/>
    </source>
</evidence>
<keyword evidence="2" id="KW-0813">Transport</keyword>
<evidence type="ECO:0000256" key="7">
    <source>
        <dbReference type="ARBA" id="ARBA00022958"/>
    </source>
</evidence>
<evidence type="ECO:0000256" key="5">
    <source>
        <dbReference type="ARBA" id="ARBA00022826"/>
    </source>
</evidence>